<dbReference type="InterPro" id="IPR025836">
    <property type="entry name" value="Zn_knuckle_CX2CX4HX4C"/>
</dbReference>
<dbReference type="InterPro" id="IPR001878">
    <property type="entry name" value="Znf_CCHC"/>
</dbReference>
<keyword evidence="1" id="KW-0862">Zinc</keyword>
<accession>A0AAE2C892</accession>
<dbReference type="GO" id="GO:0008270">
    <property type="term" value="F:zinc ion binding"/>
    <property type="evidence" value="ECO:0007669"/>
    <property type="project" value="UniProtKB-KW"/>
</dbReference>
<evidence type="ECO:0000313" key="4">
    <source>
        <dbReference type="EMBL" id="KAK4412729.1"/>
    </source>
</evidence>
<feature type="compositionally biased region" description="Basic and acidic residues" evidence="2">
    <location>
        <begin position="148"/>
        <end position="159"/>
    </location>
</feature>
<feature type="region of interest" description="Disordered" evidence="2">
    <location>
        <begin position="76"/>
        <end position="102"/>
    </location>
</feature>
<evidence type="ECO:0000256" key="2">
    <source>
        <dbReference type="SAM" id="MobiDB-lite"/>
    </source>
</evidence>
<feature type="region of interest" description="Disordered" evidence="2">
    <location>
        <begin position="114"/>
        <end position="168"/>
    </location>
</feature>
<gene>
    <name evidence="4" type="ORF">Salat_2920100</name>
</gene>
<organism evidence="4 5">
    <name type="scientific">Sesamum alatum</name>
    <dbReference type="NCBI Taxonomy" id="300844"/>
    <lineage>
        <taxon>Eukaryota</taxon>
        <taxon>Viridiplantae</taxon>
        <taxon>Streptophyta</taxon>
        <taxon>Embryophyta</taxon>
        <taxon>Tracheophyta</taxon>
        <taxon>Spermatophyta</taxon>
        <taxon>Magnoliopsida</taxon>
        <taxon>eudicotyledons</taxon>
        <taxon>Gunneridae</taxon>
        <taxon>Pentapetalae</taxon>
        <taxon>asterids</taxon>
        <taxon>lamiids</taxon>
        <taxon>Lamiales</taxon>
        <taxon>Pedaliaceae</taxon>
        <taxon>Sesamum</taxon>
    </lineage>
</organism>
<dbReference type="EMBL" id="JACGWO010000013">
    <property type="protein sequence ID" value="KAK4412729.1"/>
    <property type="molecule type" value="Genomic_DNA"/>
</dbReference>
<comment type="caution">
    <text evidence="4">The sequence shown here is derived from an EMBL/GenBank/DDBJ whole genome shotgun (WGS) entry which is preliminary data.</text>
</comment>
<dbReference type="PROSITE" id="PS50158">
    <property type="entry name" value="ZF_CCHC"/>
    <property type="match status" value="1"/>
</dbReference>
<dbReference type="AlphaFoldDB" id="A0AAE2C892"/>
<evidence type="ECO:0000256" key="1">
    <source>
        <dbReference type="PROSITE-ProRule" id="PRU00047"/>
    </source>
</evidence>
<keyword evidence="1" id="KW-0863">Zinc-finger</keyword>
<dbReference type="Proteomes" id="UP001293254">
    <property type="component" value="Unassembled WGS sequence"/>
</dbReference>
<name>A0AAE2C892_9LAMI</name>
<reference evidence="4" key="1">
    <citation type="submission" date="2020-06" db="EMBL/GenBank/DDBJ databases">
        <authorList>
            <person name="Li T."/>
            <person name="Hu X."/>
            <person name="Zhang T."/>
            <person name="Song X."/>
            <person name="Zhang H."/>
            <person name="Dai N."/>
            <person name="Sheng W."/>
            <person name="Hou X."/>
            <person name="Wei L."/>
        </authorList>
    </citation>
    <scope>NUCLEOTIDE SEQUENCE</scope>
    <source>
        <strain evidence="4">3651</strain>
        <tissue evidence="4">Leaf</tissue>
    </source>
</reference>
<evidence type="ECO:0000259" key="3">
    <source>
        <dbReference type="PROSITE" id="PS50158"/>
    </source>
</evidence>
<dbReference type="Pfam" id="PF14392">
    <property type="entry name" value="zf-CCHC_4"/>
    <property type="match status" value="1"/>
</dbReference>
<evidence type="ECO:0000313" key="5">
    <source>
        <dbReference type="Proteomes" id="UP001293254"/>
    </source>
</evidence>
<proteinExistence type="predicted"/>
<feature type="domain" description="CCHC-type" evidence="3">
    <location>
        <begin position="12"/>
        <end position="27"/>
    </location>
</feature>
<dbReference type="GO" id="GO:0003676">
    <property type="term" value="F:nucleic acid binding"/>
    <property type="evidence" value="ECO:0007669"/>
    <property type="project" value="InterPro"/>
</dbReference>
<keyword evidence="5" id="KW-1185">Reference proteome</keyword>
<reference evidence="4" key="2">
    <citation type="journal article" date="2024" name="Plant">
        <title>Genomic evolution and insights into agronomic trait innovations of Sesamum species.</title>
        <authorList>
            <person name="Miao H."/>
            <person name="Wang L."/>
            <person name="Qu L."/>
            <person name="Liu H."/>
            <person name="Sun Y."/>
            <person name="Le M."/>
            <person name="Wang Q."/>
            <person name="Wei S."/>
            <person name="Zheng Y."/>
            <person name="Lin W."/>
            <person name="Duan Y."/>
            <person name="Cao H."/>
            <person name="Xiong S."/>
            <person name="Wang X."/>
            <person name="Wei L."/>
            <person name="Li C."/>
            <person name="Ma Q."/>
            <person name="Ju M."/>
            <person name="Zhao R."/>
            <person name="Li G."/>
            <person name="Mu C."/>
            <person name="Tian Q."/>
            <person name="Mei H."/>
            <person name="Zhang T."/>
            <person name="Gao T."/>
            <person name="Zhang H."/>
        </authorList>
    </citation>
    <scope>NUCLEOTIDE SEQUENCE</scope>
    <source>
        <strain evidence="4">3651</strain>
    </source>
</reference>
<sequence length="217" mass="23235">MAFTYEKLPTFCYGCGILGHIYRDCAQRLDAGFRERDESKLPYGAWLRETRAISGPPGLAGWGWLGLGGHRAERATGERGARGNAGTPAGEMGVENVGDHGESVRKKEAIMGLNMEGSGRDGRGLHRLQRVGRDSRTKGDGPTLSRQGEQEGREGETQDRNVTGLKLIGPLPGFRAAGGSHKPTIAGPITEFESLNRGGFRNLIGSAGEGRAWFSAV</sequence>
<keyword evidence="1" id="KW-0479">Metal-binding</keyword>
<protein>
    <recommendedName>
        <fullName evidence="3">CCHC-type domain-containing protein</fullName>
    </recommendedName>
</protein>